<dbReference type="PANTHER" id="PTHR42830:SF1">
    <property type="entry name" value="OSMOTICALLY INDUCIBLE FAMILY PROTEIN"/>
    <property type="match status" value="1"/>
</dbReference>
<proteinExistence type="predicted"/>
<dbReference type="KEGG" id="aarc:G127AT_01980"/>
<dbReference type="GO" id="GO:0006979">
    <property type="term" value="P:response to oxidative stress"/>
    <property type="evidence" value="ECO:0007669"/>
    <property type="project" value="InterPro"/>
</dbReference>
<organism evidence="1 2">
    <name type="scientific">Agromyces archimandritae</name>
    <dbReference type="NCBI Taxonomy" id="2781962"/>
    <lineage>
        <taxon>Bacteria</taxon>
        <taxon>Bacillati</taxon>
        <taxon>Actinomycetota</taxon>
        <taxon>Actinomycetes</taxon>
        <taxon>Micrococcales</taxon>
        <taxon>Microbacteriaceae</taxon>
        <taxon>Agromyces</taxon>
    </lineage>
</organism>
<dbReference type="GO" id="GO:0004601">
    <property type="term" value="F:peroxidase activity"/>
    <property type="evidence" value="ECO:0007669"/>
    <property type="project" value="InterPro"/>
</dbReference>
<dbReference type="InterPro" id="IPR036102">
    <property type="entry name" value="OsmC/Ohrsf"/>
</dbReference>
<dbReference type="RefSeq" id="WP_210899257.1">
    <property type="nucleotide sequence ID" value="NZ_CP071696.1"/>
</dbReference>
<dbReference type="InterPro" id="IPR015946">
    <property type="entry name" value="KH_dom-like_a/b"/>
</dbReference>
<dbReference type="PANTHER" id="PTHR42830">
    <property type="entry name" value="OSMOTICALLY INDUCIBLE FAMILY PROTEIN"/>
    <property type="match status" value="1"/>
</dbReference>
<dbReference type="Pfam" id="PF02566">
    <property type="entry name" value="OsmC"/>
    <property type="match status" value="1"/>
</dbReference>
<protein>
    <submittedName>
        <fullName evidence="1">OsmC family peroxiredoxin</fullName>
    </submittedName>
</protein>
<evidence type="ECO:0000313" key="1">
    <source>
        <dbReference type="EMBL" id="QTX05036.1"/>
    </source>
</evidence>
<dbReference type="EMBL" id="CP071696">
    <property type="protein sequence ID" value="QTX05036.1"/>
    <property type="molecule type" value="Genomic_DNA"/>
</dbReference>
<accession>A0A975FN79</accession>
<gene>
    <name evidence="1" type="ORF">G127AT_01980</name>
</gene>
<dbReference type="InterPro" id="IPR019904">
    <property type="entry name" value="Peroxiredoxin_OsmC"/>
</dbReference>
<dbReference type="Gene3D" id="3.30.300.20">
    <property type="match status" value="1"/>
</dbReference>
<name>A0A975FN79_9MICO</name>
<evidence type="ECO:0000313" key="2">
    <source>
        <dbReference type="Proteomes" id="UP000671914"/>
    </source>
</evidence>
<dbReference type="SUPFAM" id="SSF82784">
    <property type="entry name" value="OsmC-like"/>
    <property type="match status" value="1"/>
</dbReference>
<dbReference type="AlphaFoldDB" id="A0A975FN79"/>
<reference evidence="1" key="1">
    <citation type="submission" date="2021-03" db="EMBL/GenBank/DDBJ databases">
        <title>Agromyces archimandritus sp. nov., isolated from the cockroach Archimandrita tessellata.</title>
        <authorList>
            <person name="Guzman J."/>
            <person name="Ortuzar M."/>
            <person name="Poehlein A."/>
            <person name="Daniel R."/>
            <person name="Trujillo M."/>
            <person name="Vilcinskas A."/>
        </authorList>
    </citation>
    <scope>NUCLEOTIDE SEQUENCE</scope>
    <source>
        <strain evidence="1">G127AT</strain>
    </source>
</reference>
<dbReference type="NCBIfam" id="TIGR03562">
    <property type="entry name" value="osmo_induc_OsmC"/>
    <property type="match status" value="1"/>
</dbReference>
<keyword evidence="2" id="KW-1185">Reference proteome</keyword>
<dbReference type="InterPro" id="IPR003718">
    <property type="entry name" value="OsmC/Ohr_fam"/>
</dbReference>
<dbReference type="InterPro" id="IPR052707">
    <property type="entry name" value="OsmC_Ohr_Peroxiredoxin"/>
</dbReference>
<sequence>MSVTSESTTVWNGTLMEGSGTVSLDSSKAAAFPVDWKARAEGERNTTNPEELLGAAHSACFSMALSHALAGAGFTAESIQTTAAVTFEAGRGVLGSHLLVSARVPGLDEEAFARFAEEAKSGCPISQALAGIPITIEAVLA</sequence>
<dbReference type="Proteomes" id="UP000671914">
    <property type="component" value="Chromosome"/>
</dbReference>